<dbReference type="RefSeq" id="WP_091212127.1">
    <property type="nucleotide sequence ID" value="NZ_FOCL01000005.1"/>
</dbReference>
<dbReference type="Gene3D" id="2.60.120.10">
    <property type="entry name" value="Jelly Rolls"/>
    <property type="match status" value="1"/>
</dbReference>
<evidence type="ECO:0000313" key="3">
    <source>
        <dbReference type="Proteomes" id="UP000198942"/>
    </source>
</evidence>
<dbReference type="PROSITE" id="PS50042">
    <property type="entry name" value="CNMP_BINDING_3"/>
    <property type="match status" value="1"/>
</dbReference>
<dbReference type="OrthoDB" id="752588at2"/>
<dbReference type="AlphaFoldDB" id="A0A1H8LWX4"/>
<dbReference type="InterPro" id="IPR014710">
    <property type="entry name" value="RmlC-like_jellyroll"/>
</dbReference>
<feature type="domain" description="Cyclic nucleotide-binding" evidence="1">
    <location>
        <begin position="13"/>
        <end position="106"/>
    </location>
</feature>
<accession>A0A1H8LWX4</accession>
<dbReference type="InterPro" id="IPR000595">
    <property type="entry name" value="cNMP-bd_dom"/>
</dbReference>
<dbReference type="Pfam" id="PF00027">
    <property type="entry name" value="cNMP_binding"/>
    <property type="match status" value="1"/>
</dbReference>
<dbReference type="InterPro" id="IPR018490">
    <property type="entry name" value="cNMP-bd_dom_sf"/>
</dbReference>
<dbReference type="STRING" id="551995.SAMN05192574_105278"/>
<name>A0A1H8LWX4_9SPHI</name>
<keyword evidence="2" id="KW-0808">Transferase</keyword>
<proteinExistence type="predicted"/>
<protein>
    <submittedName>
        <fullName evidence="2">cAMP-binding domain of CRP or a regulatory subunit of cAMP-dependent protein kinases</fullName>
    </submittedName>
</protein>
<dbReference type="CDD" id="cd00038">
    <property type="entry name" value="CAP_ED"/>
    <property type="match status" value="1"/>
</dbReference>
<dbReference type="Proteomes" id="UP000198942">
    <property type="component" value="Unassembled WGS sequence"/>
</dbReference>
<sequence>MTDIKGLINRLTITKDISPAIITAITEKARFNRYEALETILSPGNYPTSIYYIQSGIIRGAFEGEKDRMTAWFQKEGELVIPPNLFNNSAGEEYVISVTKVEVLTIPFAHLMHIAEKYSEAASLMIMLSLEVSIAGRYRESLLRLGSAKARYNLMKIKEPYLTLQVPHYLIASYLNITKETFSRIHKGLPY</sequence>
<reference evidence="3" key="1">
    <citation type="submission" date="2016-10" db="EMBL/GenBank/DDBJ databases">
        <authorList>
            <person name="Varghese N."/>
            <person name="Submissions S."/>
        </authorList>
    </citation>
    <scope>NUCLEOTIDE SEQUENCE [LARGE SCALE GENOMIC DNA]</scope>
    <source>
        <strain evidence="3">Gh-48</strain>
    </source>
</reference>
<dbReference type="SMART" id="SM00100">
    <property type="entry name" value="cNMP"/>
    <property type="match status" value="1"/>
</dbReference>
<dbReference type="InterPro" id="IPR036388">
    <property type="entry name" value="WH-like_DNA-bd_sf"/>
</dbReference>
<keyword evidence="3" id="KW-1185">Reference proteome</keyword>
<dbReference type="SUPFAM" id="SSF51206">
    <property type="entry name" value="cAMP-binding domain-like"/>
    <property type="match status" value="1"/>
</dbReference>
<dbReference type="Gene3D" id="1.10.10.10">
    <property type="entry name" value="Winged helix-like DNA-binding domain superfamily/Winged helix DNA-binding domain"/>
    <property type="match status" value="1"/>
</dbReference>
<evidence type="ECO:0000259" key="1">
    <source>
        <dbReference type="PROSITE" id="PS50042"/>
    </source>
</evidence>
<keyword evidence="2" id="KW-0418">Kinase</keyword>
<gene>
    <name evidence="2" type="ORF">SAMN05192574_105278</name>
</gene>
<dbReference type="GO" id="GO:0016301">
    <property type="term" value="F:kinase activity"/>
    <property type="evidence" value="ECO:0007669"/>
    <property type="project" value="UniProtKB-KW"/>
</dbReference>
<evidence type="ECO:0000313" key="2">
    <source>
        <dbReference type="EMBL" id="SEO09398.1"/>
    </source>
</evidence>
<dbReference type="EMBL" id="FOCL01000005">
    <property type="protein sequence ID" value="SEO09398.1"/>
    <property type="molecule type" value="Genomic_DNA"/>
</dbReference>
<organism evidence="2 3">
    <name type="scientific">Mucilaginibacter gossypiicola</name>
    <dbReference type="NCBI Taxonomy" id="551995"/>
    <lineage>
        <taxon>Bacteria</taxon>
        <taxon>Pseudomonadati</taxon>
        <taxon>Bacteroidota</taxon>
        <taxon>Sphingobacteriia</taxon>
        <taxon>Sphingobacteriales</taxon>
        <taxon>Sphingobacteriaceae</taxon>
        <taxon>Mucilaginibacter</taxon>
    </lineage>
</organism>